<keyword evidence="2" id="KW-1185">Reference proteome</keyword>
<sequence length="136" mass="15111">MRPRTIPPPDDQPSTSAEAVSNAAPMDAETMLLVPEAMMSTFSAENDVQTQADQESPLEKVNNGAVQRGGMKSGMDFLAATHEEMALKKQLVSHARFKARKDVGGRATLLYMNVKEVLMHRVETLWKNGQFLYFLN</sequence>
<feature type="compositionally biased region" description="Polar residues" evidence="1">
    <location>
        <begin position="44"/>
        <end position="54"/>
    </location>
</feature>
<proteinExistence type="predicted"/>
<feature type="compositionally biased region" description="Pro residues" evidence="1">
    <location>
        <begin position="1"/>
        <end position="11"/>
    </location>
</feature>
<feature type="region of interest" description="Disordered" evidence="1">
    <location>
        <begin position="1"/>
        <end position="27"/>
    </location>
</feature>
<evidence type="ECO:0000313" key="2">
    <source>
        <dbReference type="Proteomes" id="UP000050741"/>
    </source>
</evidence>
<evidence type="ECO:0000256" key="1">
    <source>
        <dbReference type="SAM" id="MobiDB-lite"/>
    </source>
</evidence>
<reference evidence="3" key="2">
    <citation type="submission" date="2016-06" db="UniProtKB">
        <authorList>
            <consortium name="WormBaseParasite"/>
        </authorList>
    </citation>
    <scope>IDENTIFICATION</scope>
</reference>
<evidence type="ECO:0000313" key="3">
    <source>
        <dbReference type="WBParaSite" id="GPLIN_000628800"/>
    </source>
</evidence>
<dbReference type="WBParaSite" id="GPLIN_000628800">
    <property type="protein sequence ID" value="GPLIN_000628800"/>
    <property type="gene ID" value="GPLIN_000628800"/>
</dbReference>
<accession>A0A183C096</accession>
<dbReference type="Proteomes" id="UP000050741">
    <property type="component" value="Unassembled WGS sequence"/>
</dbReference>
<organism evidence="2 3">
    <name type="scientific">Globodera pallida</name>
    <name type="common">Potato cyst nematode worm</name>
    <name type="synonym">Heterodera pallida</name>
    <dbReference type="NCBI Taxonomy" id="36090"/>
    <lineage>
        <taxon>Eukaryota</taxon>
        <taxon>Metazoa</taxon>
        <taxon>Ecdysozoa</taxon>
        <taxon>Nematoda</taxon>
        <taxon>Chromadorea</taxon>
        <taxon>Rhabditida</taxon>
        <taxon>Tylenchina</taxon>
        <taxon>Tylenchomorpha</taxon>
        <taxon>Tylenchoidea</taxon>
        <taxon>Heteroderidae</taxon>
        <taxon>Heteroderinae</taxon>
        <taxon>Globodera</taxon>
    </lineage>
</organism>
<feature type="region of interest" description="Disordered" evidence="1">
    <location>
        <begin position="44"/>
        <end position="68"/>
    </location>
</feature>
<dbReference type="AlphaFoldDB" id="A0A183C096"/>
<reference evidence="2" key="1">
    <citation type="submission" date="2014-05" db="EMBL/GenBank/DDBJ databases">
        <title>The genome and life-stage specific transcriptomes of Globodera pallida elucidate key aspects of plant parasitism by a cyst nematode.</title>
        <authorList>
            <person name="Cotton J.A."/>
            <person name="Lilley C.J."/>
            <person name="Jones L.M."/>
            <person name="Kikuchi T."/>
            <person name="Reid A.J."/>
            <person name="Thorpe P."/>
            <person name="Tsai I.J."/>
            <person name="Beasley H."/>
            <person name="Blok V."/>
            <person name="Cock P.J.A."/>
            <person name="Van den Akker S.E."/>
            <person name="Holroyd N."/>
            <person name="Hunt M."/>
            <person name="Mantelin S."/>
            <person name="Naghra H."/>
            <person name="Pain A."/>
            <person name="Palomares-Rius J.E."/>
            <person name="Zarowiecki M."/>
            <person name="Berriman M."/>
            <person name="Jones J.T."/>
            <person name="Urwin P.E."/>
        </authorList>
    </citation>
    <scope>NUCLEOTIDE SEQUENCE [LARGE SCALE GENOMIC DNA]</scope>
    <source>
        <strain evidence="2">Lindley</strain>
    </source>
</reference>
<protein>
    <submittedName>
        <fullName evidence="3">Uncharacterized protein</fullName>
    </submittedName>
</protein>
<name>A0A183C096_GLOPA</name>